<protein>
    <submittedName>
        <fullName evidence="1">Uncharacterized protein</fullName>
    </submittedName>
</protein>
<organism evidence="1 2">
    <name type="scientific">Linnemannia exigua</name>
    <dbReference type="NCBI Taxonomy" id="604196"/>
    <lineage>
        <taxon>Eukaryota</taxon>
        <taxon>Fungi</taxon>
        <taxon>Fungi incertae sedis</taxon>
        <taxon>Mucoromycota</taxon>
        <taxon>Mortierellomycotina</taxon>
        <taxon>Mortierellomycetes</taxon>
        <taxon>Mortierellales</taxon>
        <taxon>Mortierellaceae</taxon>
        <taxon>Linnemannia</taxon>
    </lineage>
</organism>
<reference evidence="1" key="1">
    <citation type="journal article" date="2020" name="Fungal Divers.">
        <title>Resolving the Mortierellaceae phylogeny through synthesis of multi-gene phylogenetics and phylogenomics.</title>
        <authorList>
            <person name="Vandepol N."/>
            <person name="Liber J."/>
            <person name="Desiro A."/>
            <person name="Na H."/>
            <person name="Kennedy M."/>
            <person name="Barry K."/>
            <person name="Grigoriev I.V."/>
            <person name="Miller A.N."/>
            <person name="O'Donnell K."/>
            <person name="Stajich J.E."/>
            <person name="Bonito G."/>
        </authorList>
    </citation>
    <scope>NUCLEOTIDE SEQUENCE</scope>
    <source>
        <strain evidence="1">NRRL 28262</strain>
    </source>
</reference>
<dbReference type="EMBL" id="JAAAIL010000110">
    <property type="protein sequence ID" value="KAG0279671.1"/>
    <property type="molecule type" value="Genomic_DNA"/>
</dbReference>
<evidence type="ECO:0000313" key="2">
    <source>
        <dbReference type="Proteomes" id="UP001194580"/>
    </source>
</evidence>
<proteinExistence type="predicted"/>
<comment type="caution">
    <text evidence="1">The sequence shown here is derived from an EMBL/GenBank/DDBJ whole genome shotgun (WGS) entry which is preliminary data.</text>
</comment>
<dbReference type="Proteomes" id="UP001194580">
    <property type="component" value="Unassembled WGS sequence"/>
</dbReference>
<gene>
    <name evidence="1" type="ORF">BGZ95_000549</name>
</gene>
<sequence length="120" mass="13397">MSSIGYPQTGLTADEFYSKSVKEKDAGKRRRLFADARQSNLCIYQIYVFAAESEEHWKSDIGHIKAILSRGVTVFKNPAGQGAHCPKVSNDTWKQQATDAERRGHPKTATALREVIDRAS</sequence>
<accession>A0AAD4DJI9</accession>
<evidence type="ECO:0000313" key="1">
    <source>
        <dbReference type="EMBL" id="KAG0279671.1"/>
    </source>
</evidence>
<name>A0AAD4DJI9_9FUNG</name>
<keyword evidence="2" id="KW-1185">Reference proteome</keyword>
<dbReference type="AlphaFoldDB" id="A0AAD4DJI9"/>